<proteinExistence type="predicted"/>
<evidence type="ECO:0000313" key="2">
    <source>
        <dbReference type="EMBL" id="KAG7397841.1"/>
    </source>
</evidence>
<accession>A0A8T1WXD3</accession>
<feature type="compositionally biased region" description="Low complexity" evidence="1">
    <location>
        <begin position="26"/>
        <end position="40"/>
    </location>
</feature>
<dbReference type="AlphaFoldDB" id="A0A8T1WXD3"/>
<evidence type="ECO:0000256" key="1">
    <source>
        <dbReference type="SAM" id="MobiDB-lite"/>
    </source>
</evidence>
<organism evidence="2 3">
    <name type="scientific">Phytophthora boehmeriae</name>
    <dbReference type="NCBI Taxonomy" id="109152"/>
    <lineage>
        <taxon>Eukaryota</taxon>
        <taxon>Sar</taxon>
        <taxon>Stramenopiles</taxon>
        <taxon>Oomycota</taxon>
        <taxon>Peronosporomycetes</taxon>
        <taxon>Peronosporales</taxon>
        <taxon>Peronosporaceae</taxon>
        <taxon>Phytophthora</taxon>
    </lineage>
</organism>
<feature type="region of interest" description="Disordered" evidence="1">
    <location>
        <begin position="26"/>
        <end position="60"/>
    </location>
</feature>
<keyword evidence="3" id="KW-1185">Reference proteome</keyword>
<dbReference type="OrthoDB" id="158362at2759"/>
<name>A0A8T1WXD3_9STRA</name>
<comment type="caution">
    <text evidence="2">The sequence shown here is derived from an EMBL/GenBank/DDBJ whole genome shotgun (WGS) entry which is preliminary data.</text>
</comment>
<protein>
    <submittedName>
        <fullName evidence="2">Uncharacterized protein</fullName>
    </submittedName>
</protein>
<evidence type="ECO:0000313" key="3">
    <source>
        <dbReference type="Proteomes" id="UP000693981"/>
    </source>
</evidence>
<reference evidence="2" key="1">
    <citation type="submission" date="2021-02" db="EMBL/GenBank/DDBJ databases">
        <authorList>
            <person name="Palmer J.M."/>
        </authorList>
    </citation>
    <scope>NUCLEOTIDE SEQUENCE</scope>
    <source>
        <strain evidence="2">SCRP23</strain>
    </source>
</reference>
<gene>
    <name evidence="2" type="ORF">PHYBOEH_012103</name>
</gene>
<dbReference type="Proteomes" id="UP000693981">
    <property type="component" value="Unassembled WGS sequence"/>
</dbReference>
<dbReference type="EMBL" id="JAGDFL010000099">
    <property type="protein sequence ID" value="KAG7397841.1"/>
    <property type="molecule type" value="Genomic_DNA"/>
</dbReference>
<sequence>MLRPQRSLALLARALRQSTARSAAPATFSSSWSSFRPQPSLRCASSTPLRGAGDRSQTKQTPSFAIAAAFEGHEDLEEDEGDDHIYGYETIEDVEEQQQKKALKAQFLRGMEKKKLWMQSLASQKRFAAIIKSVADCYAPLYTAMALEGKCPLLAVARNEANGLQDLETQFQPLRFDDLLTKTTEQEALALLVIAKQPVLAMTIVEHREKLTEELEKRAENGSGVVLPGANVTGEDNAVTLGTSFRSFYSWAMSAYTLAGTSHYSKLYEIYKLAQDGVIYPTANMNTQYCYALIKEKRYDEAFDLSDLVDREHLPVNVYFYRQLLVAAASTRNVERLQPILHGMRLKGFKLRAVDYLYAIRTYDDAYFFRERNTATFYQNGIEKPSLTPVDTYMTCLDRIRKQEETPEEFERIVDAAQNVLALFDTMIDVDGLTPRDEALFSRVITAAVIAQECERVPELLALRAEHAGTGAPLHYVSVRMAVNALLLLDKHTEAWGLVRETCPTLEPRQYAYVVSILEYLSIKKRGPDIVVLMNDMAKLGMLAVFDNTVCRRVLSALCCSVDSLSDERLLQVMDQFDGVFRLSSNSHQLGVFLRDCCYYGRLTALKVTLRQCMSASPDKRHITKGRVAKTIMKRLEEEPEGEVDWAFMTEVFEATDLFSVNIKEDVDEIAKAATRAYEALGHPDGVKRVASRQRYVRSEKKKAKAKKKKGRHEDILAKKEIPTVINGIPVTSASS</sequence>